<keyword evidence="13 21" id="KW-0863">Zinc-finger</keyword>
<proteinExistence type="inferred from homology"/>
<name>W5MDZ8_LEPOC</name>
<evidence type="ECO:0000256" key="6">
    <source>
        <dbReference type="ARBA" id="ARBA00022457"/>
    </source>
</evidence>
<evidence type="ECO:0000256" key="16">
    <source>
        <dbReference type="ARBA" id="ARBA00022932"/>
    </source>
</evidence>
<dbReference type="SMART" id="SM00734">
    <property type="entry name" value="ZnF_Rad18"/>
    <property type="match status" value="2"/>
</dbReference>
<accession>W5MDZ8</accession>
<dbReference type="GO" id="GO:0003887">
    <property type="term" value="F:DNA-directed DNA polymerase activity"/>
    <property type="evidence" value="ECO:0000318"/>
    <property type="project" value="GO_Central"/>
</dbReference>
<keyword evidence="8" id="KW-0808">Transferase</keyword>
<evidence type="ECO:0000256" key="20">
    <source>
        <dbReference type="ARBA" id="ARBA00049244"/>
    </source>
</evidence>
<evidence type="ECO:0000256" key="17">
    <source>
        <dbReference type="ARBA" id="ARBA00023125"/>
    </source>
</evidence>
<keyword evidence="18 21" id="KW-0234">DNA repair</keyword>
<dbReference type="STRING" id="7918.ENSLOCP00000006607"/>
<keyword evidence="9" id="KW-0548">Nucleotidyltransferase</keyword>
<dbReference type="Gene3D" id="3.40.1170.60">
    <property type="match status" value="1"/>
</dbReference>
<evidence type="ECO:0000256" key="8">
    <source>
        <dbReference type="ARBA" id="ARBA00022679"/>
    </source>
</evidence>
<dbReference type="PIRSF" id="PIRSF036603">
    <property type="entry name" value="DPol_eta"/>
    <property type="match status" value="1"/>
</dbReference>
<dbReference type="GO" id="GO:0005634">
    <property type="term" value="C:nucleus"/>
    <property type="evidence" value="ECO:0000318"/>
    <property type="project" value="GO_Central"/>
</dbReference>
<evidence type="ECO:0000256" key="22">
    <source>
        <dbReference type="SAM" id="Coils"/>
    </source>
</evidence>
<dbReference type="Pfam" id="PF11798">
    <property type="entry name" value="IMS_HHH"/>
    <property type="match status" value="1"/>
</dbReference>
<keyword evidence="16" id="KW-0239">DNA-directed DNA polymerase</keyword>
<dbReference type="GeneTree" id="ENSGT00940000156667"/>
<feature type="region of interest" description="Disordered" evidence="23">
    <location>
        <begin position="711"/>
        <end position="731"/>
    </location>
</feature>
<feature type="coiled-coil region" evidence="22">
    <location>
        <begin position="53"/>
        <end position="102"/>
    </location>
</feature>
<evidence type="ECO:0000256" key="13">
    <source>
        <dbReference type="ARBA" id="ARBA00022771"/>
    </source>
</evidence>
<dbReference type="PROSITE" id="PS50173">
    <property type="entry name" value="UMUC"/>
    <property type="match status" value="1"/>
</dbReference>
<feature type="compositionally biased region" description="Low complexity" evidence="23">
    <location>
        <begin position="716"/>
        <end position="731"/>
    </location>
</feature>
<dbReference type="Gene3D" id="3.30.1490.100">
    <property type="entry name" value="DNA polymerase, Y-family, little finger domain"/>
    <property type="match status" value="1"/>
</dbReference>
<dbReference type="eggNOG" id="KOG2094">
    <property type="taxonomic scope" value="Eukaryota"/>
</dbReference>
<keyword evidence="11" id="KW-0479">Metal-binding</keyword>
<feature type="compositionally biased region" description="Polar residues" evidence="23">
    <location>
        <begin position="778"/>
        <end position="792"/>
    </location>
</feature>
<feature type="region of interest" description="Disordered" evidence="23">
    <location>
        <begin position="777"/>
        <end position="839"/>
    </location>
</feature>
<keyword evidence="6" id="KW-0515">Mutator protein</keyword>
<dbReference type="FunFam" id="1.10.150.20:FF:000039">
    <property type="entry name" value="Polymerase (DNA directed) kappa"/>
    <property type="match status" value="1"/>
</dbReference>
<dbReference type="PROSITE" id="PS51908">
    <property type="entry name" value="ZF_UBZ4"/>
    <property type="match status" value="2"/>
</dbReference>
<dbReference type="InterPro" id="IPR043502">
    <property type="entry name" value="DNA/RNA_pol_sf"/>
</dbReference>
<feature type="domain" description="UBZ4-type" evidence="25">
    <location>
        <begin position="606"/>
        <end position="636"/>
    </location>
</feature>
<evidence type="ECO:0000256" key="9">
    <source>
        <dbReference type="ARBA" id="ARBA00022695"/>
    </source>
</evidence>
<feature type="region of interest" description="Disordered" evidence="23">
    <location>
        <begin position="230"/>
        <end position="262"/>
    </location>
</feature>
<dbReference type="Gene3D" id="3.30.70.270">
    <property type="match status" value="1"/>
</dbReference>
<evidence type="ECO:0000256" key="18">
    <source>
        <dbReference type="ARBA" id="ARBA00023204"/>
    </source>
</evidence>
<dbReference type="FunCoup" id="W5MDZ8">
    <property type="interactions" value="1136"/>
</dbReference>
<reference evidence="27" key="1">
    <citation type="submission" date="2011-12" db="EMBL/GenBank/DDBJ databases">
        <title>The Draft Genome of Lepisosteus oculatus.</title>
        <authorList>
            <consortium name="The Broad Institute Genome Assembly &amp; Analysis Group"/>
            <consortium name="Computational R&amp;D Group"/>
            <consortium name="and Sequencing Platform"/>
            <person name="Di Palma F."/>
            <person name="Alfoldi J."/>
            <person name="Johnson J."/>
            <person name="Berlin A."/>
            <person name="Gnerre S."/>
            <person name="Jaffe D."/>
            <person name="MacCallum I."/>
            <person name="Young S."/>
            <person name="Walker B.J."/>
            <person name="Lander E.S."/>
            <person name="Lindblad-Toh K."/>
        </authorList>
    </citation>
    <scope>NUCLEOTIDE SEQUENCE [LARGE SCALE GENOMIC DNA]</scope>
</reference>
<evidence type="ECO:0000256" key="4">
    <source>
        <dbReference type="ARBA" id="ARBA00012417"/>
    </source>
</evidence>
<dbReference type="FunFam" id="1.10.150.810:FF:000003">
    <property type="entry name" value="DNA polymerase kappa subunit"/>
    <property type="match status" value="1"/>
</dbReference>
<dbReference type="PANTHER" id="PTHR11076:SF33">
    <property type="entry name" value="DNA POLYMERASE KAPPA"/>
    <property type="match status" value="1"/>
</dbReference>
<dbReference type="InterPro" id="IPR017961">
    <property type="entry name" value="DNA_pol_Y-fam_little_finger"/>
</dbReference>
<sequence length="839" mass="94428">MDRVAKDTDGASCSEGGLLSRMAFNDNKAGMEGIDTDKINKIILETSKGSRFYENERKKEQQVNLKIERMMQQKTQITEHQLRKAQMQVERLTAELERGREMGRTIVHVDMDAFYAAVEMRDRPELKDKPMAVGVTGMLATSNYHARKFGVRSAMPGFIAKKLCPNLIIVHPNFDKYKAMSAETKVREIFTEYDPNFLPMSLDEAYLDITEHLEQRQSWPESMRTYYTRTENSSEACSHSAETDRLNGNSSPVLFEDSPPGPRISGTPVVFGLSAEEAVREMRFRIEQKTSLTASAGIAPNTMLAKVCSDKNKPNGQYRIPSDREVVMNFIRDLPIRKVPGIGKVTEKMLRALDITTCSELCQKMALLSLLFSEIAWHQFMQISLGLGTTRIESDGERKSMSTERTFSEMSNPKDQYSLCHELCCDLAEDLRKEGLKGKTVTLKLKNVNFEVKTRAFTPSSIVSTEEEIFAVARVLLKTEIDNASPHPLRLRLMGVRVSGFVPQVDKKPLQKSIISFFQVGRQETSASTQVVKDDPRASQPQEEKKSDAQQQCEPQQSFFERARAQRLKMQAMQEVSQEPTSCKDTEQEGNEQSMSRESIGSMEQHFTCPVCFQKQKTNNLEAFNRHIDECLSAASILEYSNRNLDTEDFIFDDDSNCSDRSSSNRTPSKSGGFLVWAQTEDDETARCGTTQNLLTKLDSCVLALENGPSDVTRGSSSFGTASSSEEPAPALPDLLPYTALICPVCNMRQKTTDLALFNRHVDVCLNQDVLQELGEATASSRNSDFTSNMKTSAGKLEENQKVPVSRNKHKRQNSPSRHPPSKKSKPICSRNTIDRFFR</sequence>
<dbReference type="FunFam" id="3.30.70.270:FF:000011">
    <property type="entry name" value="DNA polymerase kappa"/>
    <property type="match status" value="1"/>
</dbReference>
<dbReference type="Proteomes" id="UP000018468">
    <property type="component" value="Linkage group LG2"/>
</dbReference>
<dbReference type="InterPro" id="IPR001126">
    <property type="entry name" value="UmuC"/>
</dbReference>
<dbReference type="PANTHER" id="PTHR11076">
    <property type="entry name" value="DNA REPAIR POLYMERASE UMUC / TRANSFERASE FAMILY MEMBER"/>
    <property type="match status" value="1"/>
</dbReference>
<evidence type="ECO:0000256" key="14">
    <source>
        <dbReference type="ARBA" id="ARBA00022833"/>
    </source>
</evidence>
<evidence type="ECO:0000256" key="21">
    <source>
        <dbReference type="PROSITE-ProRule" id="PRU01256"/>
    </source>
</evidence>
<dbReference type="OMA" id="SWHNFLD"/>
<evidence type="ECO:0000256" key="5">
    <source>
        <dbReference type="ARBA" id="ARBA00016178"/>
    </source>
</evidence>
<comment type="subcellular location">
    <subcellularLocation>
        <location evidence="2">Nucleus</location>
    </subcellularLocation>
</comment>
<keyword evidence="22" id="KW-0175">Coiled coil</keyword>
<dbReference type="InterPro" id="IPR022880">
    <property type="entry name" value="DNApol_IV"/>
</dbReference>
<protein>
    <recommendedName>
        <fullName evidence="5">DNA polymerase kappa</fullName>
        <ecNumber evidence="4">2.7.7.7</ecNumber>
    </recommendedName>
</protein>
<dbReference type="CDD" id="cd03586">
    <property type="entry name" value="PolY_Pol_IV_kappa"/>
    <property type="match status" value="1"/>
</dbReference>
<evidence type="ECO:0000313" key="26">
    <source>
        <dbReference type="Ensembl" id="ENSLOCP00000006607.1"/>
    </source>
</evidence>
<dbReference type="FunFam" id="1.10.150.810:FF:000001">
    <property type="entry name" value="DNA polymerase kappa"/>
    <property type="match status" value="1"/>
</dbReference>
<reference evidence="26" key="3">
    <citation type="submission" date="2025-09" db="UniProtKB">
        <authorList>
            <consortium name="Ensembl"/>
        </authorList>
    </citation>
    <scope>IDENTIFICATION</scope>
</reference>
<dbReference type="FunFam" id="3.30.160.60:FF:000956">
    <property type="entry name" value="DNA polymerase kappa"/>
    <property type="match status" value="1"/>
</dbReference>
<keyword evidence="12 21" id="KW-0227">DNA damage</keyword>
<keyword evidence="7" id="KW-0237">DNA synthesis</keyword>
<evidence type="ECO:0000256" key="11">
    <source>
        <dbReference type="ARBA" id="ARBA00022723"/>
    </source>
</evidence>
<organism evidence="26 27">
    <name type="scientific">Lepisosteus oculatus</name>
    <name type="common">Spotted gar</name>
    <dbReference type="NCBI Taxonomy" id="7918"/>
    <lineage>
        <taxon>Eukaryota</taxon>
        <taxon>Metazoa</taxon>
        <taxon>Chordata</taxon>
        <taxon>Craniata</taxon>
        <taxon>Vertebrata</taxon>
        <taxon>Euteleostomi</taxon>
        <taxon>Actinopterygii</taxon>
        <taxon>Neopterygii</taxon>
        <taxon>Holostei</taxon>
        <taxon>Semionotiformes</taxon>
        <taxon>Lepisosteidae</taxon>
        <taxon>Lepisosteus</taxon>
    </lineage>
</organism>
<dbReference type="FunFam" id="3.40.1170.60:FF:000002">
    <property type="entry name" value="Polymerase (DNA directed) kappa"/>
    <property type="match status" value="1"/>
</dbReference>
<dbReference type="GO" id="GO:0042276">
    <property type="term" value="P:error-prone translesion synthesis"/>
    <property type="evidence" value="ECO:0000318"/>
    <property type="project" value="GO_Central"/>
</dbReference>
<evidence type="ECO:0000256" key="12">
    <source>
        <dbReference type="ARBA" id="ARBA00022763"/>
    </source>
</evidence>
<evidence type="ECO:0000256" key="7">
    <source>
        <dbReference type="ARBA" id="ARBA00022634"/>
    </source>
</evidence>
<evidence type="ECO:0000256" key="10">
    <source>
        <dbReference type="ARBA" id="ARBA00022705"/>
    </source>
</evidence>
<dbReference type="Pfam" id="PF11799">
    <property type="entry name" value="IMS_C"/>
    <property type="match status" value="1"/>
</dbReference>
<evidence type="ECO:0000259" key="25">
    <source>
        <dbReference type="PROSITE" id="PS51908"/>
    </source>
</evidence>
<dbReference type="EMBL" id="AHAT01014705">
    <property type="status" value="NOT_ANNOTATED_CDS"/>
    <property type="molecule type" value="Genomic_DNA"/>
</dbReference>
<keyword evidence="19" id="KW-0539">Nucleus</keyword>
<evidence type="ECO:0000256" key="23">
    <source>
        <dbReference type="SAM" id="MobiDB-lite"/>
    </source>
</evidence>
<dbReference type="AlphaFoldDB" id="W5MDZ8"/>
<evidence type="ECO:0000256" key="1">
    <source>
        <dbReference type="ARBA" id="ARBA00001946"/>
    </source>
</evidence>
<comment type="cofactor">
    <cofactor evidence="1">
        <name>Mg(2+)</name>
        <dbReference type="ChEBI" id="CHEBI:18420"/>
    </cofactor>
</comment>
<feature type="compositionally biased region" description="Basic and acidic residues" evidence="23">
    <location>
        <begin position="532"/>
        <end position="548"/>
    </location>
</feature>
<dbReference type="InterPro" id="IPR036775">
    <property type="entry name" value="DNA_pol_Y-fam_lit_finger_sf"/>
</dbReference>
<feature type="domain" description="UBZ4-type" evidence="25">
    <location>
        <begin position="740"/>
        <end position="770"/>
    </location>
</feature>
<dbReference type="FunFam" id="3.30.1490.100:FF:000005">
    <property type="entry name" value="DNA polymerase kappa"/>
    <property type="match status" value="1"/>
</dbReference>
<dbReference type="EC" id="2.7.7.7" evidence="4"/>
<feature type="region of interest" description="Disordered" evidence="23">
    <location>
        <begin position="526"/>
        <end position="555"/>
    </location>
</feature>
<comment type="catalytic activity">
    <reaction evidence="20">
        <text>DNA(n) + a 2'-deoxyribonucleoside 5'-triphosphate = DNA(n+1) + diphosphate</text>
        <dbReference type="Rhea" id="RHEA:22508"/>
        <dbReference type="Rhea" id="RHEA-COMP:17339"/>
        <dbReference type="Rhea" id="RHEA-COMP:17340"/>
        <dbReference type="ChEBI" id="CHEBI:33019"/>
        <dbReference type="ChEBI" id="CHEBI:61560"/>
        <dbReference type="ChEBI" id="CHEBI:173112"/>
        <dbReference type="EC" id="2.7.7.7"/>
    </reaction>
</comment>
<dbReference type="Bgee" id="ENSLOCG00000005477">
    <property type="expression patterns" value="Expressed in mesonephros and 13 other cell types or tissues"/>
</dbReference>
<dbReference type="FunFam" id="3.30.160.60:FF:000807">
    <property type="entry name" value="Polymerase (DNA directed) kappa"/>
    <property type="match status" value="1"/>
</dbReference>
<dbReference type="InterPro" id="IPR024728">
    <property type="entry name" value="PolY_HhH_motif"/>
</dbReference>
<comment type="similarity">
    <text evidence="3">Belongs to the DNA polymerase type-Y family.</text>
</comment>
<dbReference type="SUPFAM" id="SSF100879">
    <property type="entry name" value="Lesion bypass DNA polymerase (Y-family), little finger domain"/>
    <property type="match status" value="1"/>
</dbReference>
<evidence type="ECO:0000259" key="24">
    <source>
        <dbReference type="PROSITE" id="PS50173"/>
    </source>
</evidence>
<feature type="region of interest" description="Disordered" evidence="23">
    <location>
        <begin position="569"/>
        <end position="600"/>
    </location>
</feature>
<evidence type="ECO:0000256" key="15">
    <source>
        <dbReference type="ARBA" id="ARBA00022842"/>
    </source>
</evidence>
<dbReference type="GO" id="GO:0008270">
    <property type="term" value="F:zinc ion binding"/>
    <property type="evidence" value="ECO:0007669"/>
    <property type="project" value="UniProtKB-KW"/>
</dbReference>
<dbReference type="InterPro" id="IPR043128">
    <property type="entry name" value="Rev_trsase/Diguanyl_cyclase"/>
</dbReference>
<keyword evidence="17" id="KW-0238">DNA-binding</keyword>
<keyword evidence="27" id="KW-1185">Reference proteome</keyword>
<dbReference type="Gene3D" id="3.30.160.60">
    <property type="entry name" value="Classic Zinc Finger"/>
    <property type="match status" value="2"/>
</dbReference>
<dbReference type="GO" id="GO:0006260">
    <property type="term" value="P:DNA replication"/>
    <property type="evidence" value="ECO:0007669"/>
    <property type="project" value="UniProtKB-KW"/>
</dbReference>
<evidence type="ECO:0000256" key="3">
    <source>
        <dbReference type="ARBA" id="ARBA00010945"/>
    </source>
</evidence>
<dbReference type="InParanoid" id="W5MDZ8"/>
<evidence type="ECO:0000313" key="27">
    <source>
        <dbReference type="Proteomes" id="UP000018468"/>
    </source>
</evidence>
<evidence type="ECO:0000256" key="19">
    <source>
        <dbReference type="ARBA" id="ARBA00023242"/>
    </source>
</evidence>
<dbReference type="InterPro" id="IPR006642">
    <property type="entry name" value="Rad18_UBZ4"/>
</dbReference>
<dbReference type="Pfam" id="PF00817">
    <property type="entry name" value="IMS"/>
    <property type="match status" value="1"/>
</dbReference>
<keyword evidence="10" id="KW-0235">DNA replication</keyword>
<dbReference type="Ensembl" id="ENSLOCT00000006615.1">
    <property type="protein sequence ID" value="ENSLOCP00000006607.1"/>
    <property type="gene ID" value="ENSLOCG00000005477.1"/>
</dbReference>
<keyword evidence="14" id="KW-0862">Zinc</keyword>
<dbReference type="Gene3D" id="1.10.150.810">
    <property type="match status" value="2"/>
</dbReference>
<reference evidence="26" key="2">
    <citation type="submission" date="2025-08" db="UniProtKB">
        <authorList>
            <consortium name="Ensembl"/>
        </authorList>
    </citation>
    <scope>IDENTIFICATION</scope>
</reference>
<dbReference type="HOGENOM" id="CLU_012348_11_3_1"/>
<evidence type="ECO:0000256" key="2">
    <source>
        <dbReference type="ARBA" id="ARBA00004123"/>
    </source>
</evidence>
<dbReference type="GO" id="GO:0003684">
    <property type="term" value="F:damaged DNA binding"/>
    <property type="evidence" value="ECO:0007669"/>
    <property type="project" value="InterPro"/>
</dbReference>
<dbReference type="InterPro" id="IPR050116">
    <property type="entry name" value="DNA_polymerase-Y"/>
</dbReference>
<feature type="domain" description="UmuC" evidence="24">
    <location>
        <begin position="106"/>
        <end position="343"/>
    </location>
</feature>
<dbReference type="GO" id="GO:0006281">
    <property type="term" value="P:DNA repair"/>
    <property type="evidence" value="ECO:0007669"/>
    <property type="project" value="UniProtKB-KW"/>
</dbReference>
<dbReference type="SUPFAM" id="SSF56672">
    <property type="entry name" value="DNA/RNA polymerases"/>
    <property type="match status" value="1"/>
</dbReference>
<keyword evidence="15" id="KW-0460">Magnesium</keyword>
<dbReference type="HAMAP" id="MF_01113">
    <property type="entry name" value="DNApol_IV"/>
    <property type="match status" value="1"/>
</dbReference>